<evidence type="ECO:0000313" key="1">
    <source>
        <dbReference type="EMBL" id="SLK05475.1"/>
    </source>
</evidence>
<organism evidence="1 2">
    <name type="scientific">Novosphingobium mathurense</name>
    <dbReference type="NCBI Taxonomy" id="428990"/>
    <lineage>
        <taxon>Bacteria</taxon>
        <taxon>Pseudomonadati</taxon>
        <taxon>Pseudomonadota</taxon>
        <taxon>Alphaproteobacteria</taxon>
        <taxon>Sphingomonadales</taxon>
        <taxon>Sphingomonadaceae</taxon>
        <taxon>Novosphingobium</taxon>
    </lineage>
</organism>
<gene>
    <name evidence="1" type="ORF">SAMN06295987_105167</name>
</gene>
<sequence>MTRPSAPHRIAVDAHVHLHDEGDALSALEAAARNFAQAAPQAQTGVCMLVEREGFAVFRHLRGRLVQTGEAHSLWLDEGRRLLVVAGRQIVSAEGLEVLGLGFSSAMALERKPAGEIVAAIHAARALPVLPWGVGKWLGARGRLVDRLLQDDHALLLGDNGGRPGFWKVARFSGKRRVLAGSDPLPLPGSSGTIGRFGFFLDGTLPAERPAEALLEALRDPATELTPYGSLASPMRFLRDQTRLRLAPRKAAR</sequence>
<dbReference type="RefSeq" id="WP_245829299.1">
    <property type="nucleotide sequence ID" value="NZ_FVZE01000005.1"/>
</dbReference>
<protein>
    <submittedName>
        <fullName evidence="1">Uncharacterized protein</fullName>
    </submittedName>
</protein>
<dbReference type="AlphaFoldDB" id="A0A1U6IBS6"/>
<name>A0A1U6IBS6_9SPHN</name>
<dbReference type="EMBL" id="FVZE01000005">
    <property type="protein sequence ID" value="SLK05475.1"/>
    <property type="molecule type" value="Genomic_DNA"/>
</dbReference>
<dbReference type="STRING" id="428990.SAMN06295987_105167"/>
<keyword evidence="2" id="KW-1185">Reference proteome</keyword>
<dbReference type="Proteomes" id="UP000190989">
    <property type="component" value="Unassembled WGS sequence"/>
</dbReference>
<accession>A0A1U6IBS6</accession>
<reference evidence="2" key="1">
    <citation type="submission" date="2017-02" db="EMBL/GenBank/DDBJ databases">
        <authorList>
            <person name="Varghese N."/>
            <person name="Submissions S."/>
        </authorList>
    </citation>
    <scope>NUCLEOTIDE SEQUENCE [LARGE SCALE GENOMIC DNA]</scope>
    <source>
        <strain evidence="2">SM117</strain>
    </source>
</reference>
<proteinExistence type="predicted"/>
<evidence type="ECO:0000313" key="2">
    <source>
        <dbReference type="Proteomes" id="UP000190989"/>
    </source>
</evidence>